<evidence type="ECO:0000256" key="3">
    <source>
        <dbReference type="PIRSR" id="PIRSR000137-2"/>
    </source>
</evidence>
<dbReference type="EMBL" id="CALTRL010001495">
    <property type="protein sequence ID" value="CAH7672756.1"/>
    <property type="molecule type" value="Genomic_DNA"/>
</dbReference>
<dbReference type="GO" id="GO:0050660">
    <property type="term" value="F:flavin adenine dinucleotide binding"/>
    <property type="evidence" value="ECO:0007669"/>
    <property type="project" value="InterPro"/>
</dbReference>
<dbReference type="AlphaFoldDB" id="A0AAV0AT77"/>
<dbReference type="Gene3D" id="3.50.50.60">
    <property type="entry name" value="FAD/NAD(P)-binding domain"/>
    <property type="match status" value="1"/>
</dbReference>
<organism evidence="5 6">
    <name type="scientific">Phakopsora pachyrhizi</name>
    <name type="common">Asian soybean rust disease fungus</name>
    <dbReference type="NCBI Taxonomy" id="170000"/>
    <lineage>
        <taxon>Eukaryota</taxon>
        <taxon>Fungi</taxon>
        <taxon>Dikarya</taxon>
        <taxon>Basidiomycota</taxon>
        <taxon>Pucciniomycotina</taxon>
        <taxon>Pucciniomycetes</taxon>
        <taxon>Pucciniales</taxon>
        <taxon>Phakopsoraceae</taxon>
        <taxon>Phakopsora</taxon>
    </lineage>
</organism>
<feature type="binding site" evidence="3">
    <location>
        <begin position="538"/>
        <end position="539"/>
    </location>
    <ligand>
        <name>FAD</name>
        <dbReference type="ChEBI" id="CHEBI:57692"/>
    </ligand>
</feature>
<dbReference type="InterPro" id="IPR007867">
    <property type="entry name" value="GMC_OxRtase_C"/>
</dbReference>
<evidence type="ECO:0000256" key="1">
    <source>
        <dbReference type="ARBA" id="ARBA00001974"/>
    </source>
</evidence>
<evidence type="ECO:0000313" key="5">
    <source>
        <dbReference type="EMBL" id="CAH7672756.1"/>
    </source>
</evidence>
<dbReference type="PIRSF" id="PIRSF000137">
    <property type="entry name" value="Alcohol_oxidase"/>
    <property type="match status" value="1"/>
</dbReference>
<feature type="binding site" evidence="3">
    <location>
        <position position="537"/>
    </location>
    <ligand>
        <name>substrate</name>
    </ligand>
</feature>
<dbReference type="Proteomes" id="UP001153365">
    <property type="component" value="Unassembled WGS sequence"/>
</dbReference>
<feature type="domain" description="Glucose-methanol-choline oxidoreductase N-terminal" evidence="4">
    <location>
        <begin position="278"/>
        <end position="292"/>
    </location>
</feature>
<dbReference type="Gene3D" id="3.30.560.10">
    <property type="entry name" value="Glucose Oxidase, domain 3"/>
    <property type="match status" value="1"/>
</dbReference>
<dbReference type="InterPro" id="IPR012132">
    <property type="entry name" value="GMC_OxRdtase"/>
</dbReference>
<accession>A0AAV0AT77</accession>
<name>A0AAV0AT77_PHAPC</name>
<keyword evidence="3" id="KW-0285">Flavoprotein</keyword>
<dbReference type="PANTHER" id="PTHR11552:SF78">
    <property type="entry name" value="GLUCOSE-METHANOL-CHOLINE OXIDOREDUCTASE N-TERMINAL DOMAIN-CONTAINING PROTEIN"/>
    <property type="match status" value="1"/>
</dbReference>
<dbReference type="SUPFAM" id="SSF54373">
    <property type="entry name" value="FAD-linked reductases, C-terminal domain"/>
    <property type="match status" value="1"/>
</dbReference>
<dbReference type="InterPro" id="IPR036188">
    <property type="entry name" value="FAD/NAD-bd_sf"/>
</dbReference>
<evidence type="ECO:0000256" key="2">
    <source>
        <dbReference type="ARBA" id="ARBA00010790"/>
    </source>
</evidence>
<comment type="caution">
    <text evidence="5">The sequence shown here is derived from an EMBL/GenBank/DDBJ whole genome shotgun (WGS) entry which is preliminary data.</text>
</comment>
<dbReference type="SUPFAM" id="SSF51905">
    <property type="entry name" value="FAD/NAD(P)-binding domain"/>
    <property type="match status" value="1"/>
</dbReference>
<keyword evidence="3" id="KW-0274">FAD</keyword>
<protein>
    <submittedName>
        <fullName evidence="5">GMC oxidoreductase-domain-containing protein</fullName>
    </submittedName>
</protein>
<dbReference type="GO" id="GO:0016614">
    <property type="term" value="F:oxidoreductase activity, acting on CH-OH group of donors"/>
    <property type="evidence" value="ECO:0007669"/>
    <property type="project" value="InterPro"/>
</dbReference>
<dbReference type="InterPro" id="IPR000172">
    <property type="entry name" value="GMC_OxRdtase_N"/>
</dbReference>
<reference evidence="5" key="1">
    <citation type="submission" date="2022-06" db="EMBL/GenBank/DDBJ databases">
        <authorList>
            <consortium name="SYNGENTA / RWTH Aachen University"/>
        </authorList>
    </citation>
    <scope>NUCLEOTIDE SEQUENCE</scope>
</reference>
<dbReference type="Pfam" id="PF05199">
    <property type="entry name" value="GMC_oxred_C"/>
    <property type="match status" value="1"/>
</dbReference>
<proteinExistence type="inferred from homology"/>
<sequence length="612" mass="67849">MENVKPETQEFDVIIAGGGTAACVVAARLSEADRELSILIIEGGKDNYGLDNVRYPALLYEHMVPDSQTTLLYTSNKSEALNGRSLEVQAGGILGGGSSINFMHYSRALLQDFNSWNTSGWSGQEMKTILKKLETYHGNGNEEDHGFNGPVHISSGTFRSSRVEEDFIRAAEIMGFPEAKDLQNMSAVNACERSLRFISPDGIRQDTAHCYLHPLLRDGEHPNLRLLTESRVIRVIFDQNKRATGLEYSKNSDFYPETKELPQKHFIRARKLVIISCGALGTPSVLERSGVGSSGILNRASVPVVVELPGVGSNYQDHHGAMFPYYTDLNPQETQDRYTTGLVNLKDAFLENDPQLGWNSIDVTLKARPTDSEIYKLGPSFQAAWDRDFKPSPTKPMMLSAISACLVGKASSKIIPGQYVTIGQYEAYPYSRGFIHITGPEVSDNLDFEVGYLDDPEGNDLKAHVWFYKKSREMMRRARFYRGEVEDRHPCFPPGSQAACTKGLSPKEPISEIKDLEYSEEDDRAIESYFRKNIHTYWHGSGTAKMAPREEGGVVDQDLNVYGLLGIKVIDLSIIPGNIGANTSNTAIAVGEKGAEIVIEFLKGIKELNGKI</sequence>
<evidence type="ECO:0000259" key="4">
    <source>
        <dbReference type="PROSITE" id="PS00624"/>
    </source>
</evidence>
<comment type="similarity">
    <text evidence="2">Belongs to the GMC oxidoreductase family.</text>
</comment>
<dbReference type="Pfam" id="PF00732">
    <property type="entry name" value="GMC_oxred_N"/>
    <property type="match status" value="1"/>
</dbReference>
<comment type="cofactor">
    <cofactor evidence="1 3">
        <name>FAD</name>
        <dbReference type="ChEBI" id="CHEBI:57692"/>
    </cofactor>
</comment>
<dbReference type="PANTHER" id="PTHR11552">
    <property type="entry name" value="GLUCOSE-METHANOL-CHOLINE GMC OXIDOREDUCTASE"/>
    <property type="match status" value="1"/>
</dbReference>
<feature type="binding site" evidence="3">
    <location>
        <position position="232"/>
    </location>
    <ligand>
        <name>FAD</name>
        <dbReference type="ChEBI" id="CHEBI:57692"/>
    </ligand>
</feature>
<evidence type="ECO:0000313" key="6">
    <source>
        <dbReference type="Proteomes" id="UP001153365"/>
    </source>
</evidence>
<dbReference type="PROSITE" id="PS00624">
    <property type="entry name" value="GMC_OXRED_2"/>
    <property type="match status" value="1"/>
</dbReference>
<keyword evidence="6" id="KW-1185">Reference proteome</keyword>
<dbReference type="PROSITE" id="PS51257">
    <property type="entry name" value="PROKAR_LIPOPROTEIN"/>
    <property type="match status" value="1"/>
</dbReference>
<gene>
    <name evidence="5" type="ORF">PPACK8108_LOCUS7589</name>
</gene>